<keyword evidence="3" id="KW-1185">Reference proteome</keyword>
<dbReference type="InterPro" id="IPR010502">
    <property type="entry name" value="Carb-bd_dom_fam9"/>
</dbReference>
<dbReference type="EMBL" id="JAVTTP010000001">
    <property type="protein sequence ID" value="MDT7830100.1"/>
    <property type="molecule type" value="Genomic_DNA"/>
</dbReference>
<dbReference type="Gene3D" id="2.60.40.1190">
    <property type="match status" value="1"/>
</dbReference>
<protein>
    <submittedName>
        <fullName evidence="2">Carbohydrate-binding family 9-like protein</fullName>
    </submittedName>
</protein>
<dbReference type="SUPFAM" id="SSF49344">
    <property type="entry name" value="CBD9-like"/>
    <property type="match status" value="1"/>
</dbReference>
<evidence type="ECO:0000313" key="2">
    <source>
        <dbReference type="EMBL" id="MDT7830100.1"/>
    </source>
</evidence>
<evidence type="ECO:0000259" key="1">
    <source>
        <dbReference type="Pfam" id="PF16011"/>
    </source>
</evidence>
<dbReference type="Pfam" id="PF16011">
    <property type="entry name" value="CBM9_2"/>
    <property type="match status" value="1"/>
</dbReference>
<organism evidence="2 3">
    <name type="scientific">Pricia mediterranea</name>
    <dbReference type="NCBI Taxonomy" id="3076079"/>
    <lineage>
        <taxon>Bacteria</taxon>
        <taxon>Pseudomonadati</taxon>
        <taxon>Bacteroidota</taxon>
        <taxon>Flavobacteriia</taxon>
        <taxon>Flavobacteriales</taxon>
        <taxon>Flavobacteriaceae</taxon>
        <taxon>Pricia</taxon>
    </lineage>
</organism>
<accession>A0ABU3L8T8</accession>
<comment type="caution">
    <text evidence="2">The sequence shown here is derived from an EMBL/GenBank/DDBJ whole genome shotgun (WGS) entry which is preliminary data.</text>
</comment>
<sequence length="242" mass="27474">MKITILMAMAVFLSPANKHYMGGQKDKKLIVTEIEHDGEADLVEVSALLEARTELNAIDVVNWDAFPYAPKVEFRIARNKNDIWLKYYVTEAHILAKNTEPNSAVSKDSCVEFFFDPLGDGNYYNFEINCIGTVHLAYGPGRHQREFVDPEVIRKHIRTASSLGDRPFSEKKGGHSWEMTVIIPAAVMTFNKGLSLEGSKAKSNFYKCGDAMSKKHYVTWNPIATEDPDYHRPEYFGDLIFE</sequence>
<dbReference type="Proteomes" id="UP001250656">
    <property type="component" value="Unassembled WGS sequence"/>
</dbReference>
<name>A0ABU3L8T8_9FLAO</name>
<reference evidence="2 3" key="1">
    <citation type="submission" date="2023-09" db="EMBL/GenBank/DDBJ databases">
        <title>Novel taxa isolated from Blanes Bay.</title>
        <authorList>
            <person name="Rey-Velasco X."/>
            <person name="Lucena T."/>
        </authorList>
    </citation>
    <scope>NUCLEOTIDE SEQUENCE [LARGE SCALE GENOMIC DNA]</scope>
    <source>
        <strain evidence="2 3">S334</strain>
    </source>
</reference>
<dbReference type="RefSeq" id="WP_314016355.1">
    <property type="nucleotide sequence ID" value="NZ_JAVTTP010000001.1"/>
</dbReference>
<feature type="domain" description="Carbohydrate-binding" evidence="1">
    <location>
        <begin position="47"/>
        <end position="241"/>
    </location>
</feature>
<gene>
    <name evidence="2" type="ORF">RQM65_15640</name>
</gene>
<proteinExistence type="predicted"/>
<evidence type="ECO:0000313" key="3">
    <source>
        <dbReference type="Proteomes" id="UP001250656"/>
    </source>
</evidence>
<dbReference type="CDD" id="cd09620">
    <property type="entry name" value="CBM9_like_3"/>
    <property type="match status" value="1"/>
</dbReference>